<evidence type="ECO:0000256" key="1">
    <source>
        <dbReference type="SAM" id="SignalP"/>
    </source>
</evidence>
<reference evidence="4" key="1">
    <citation type="submission" date="2014-09" db="EMBL/GenBank/DDBJ databases">
        <authorList>
            <person name="Gomez-Valero L."/>
        </authorList>
    </citation>
    <scope>NUCLEOTIDE SEQUENCE [LARGE SCALE GENOMIC DNA]</scope>
    <source>
        <strain evidence="4">ATCC33218</strain>
    </source>
</reference>
<evidence type="ECO:0000313" key="3">
    <source>
        <dbReference type="EMBL" id="SCY04835.1"/>
    </source>
</evidence>
<reference evidence="2" key="2">
    <citation type="submission" date="2014-09" db="EMBL/GenBank/DDBJ databases">
        <authorList>
            <person name="GOMEZ-VALERO Laura"/>
        </authorList>
    </citation>
    <scope>NUCLEOTIDE SEQUENCE</scope>
    <source>
        <strain evidence="2">ATCC33218</strain>
    </source>
</reference>
<dbReference type="Proteomes" id="UP000032414">
    <property type="component" value="Chromosome I"/>
</dbReference>
<protein>
    <submittedName>
        <fullName evidence="2 3">Major outer membrane protein</fullName>
    </submittedName>
</protein>
<evidence type="ECO:0000313" key="5">
    <source>
        <dbReference type="Proteomes" id="UP000182998"/>
    </source>
</evidence>
<dbReference type="OrthoDB" id="5653740at2"/>
<keyword evidence="1" id="KW-0732">Signal</keyword>
<name>A0A098GIG9_LEGMI</name>
<proteinExistence type="predicted"/>
<dbReference type="InterPro" id="IPR007825">
    <property type="entry name" value="Major_OMP_Legionella"/>
</dbReference>
<dbReference type="EMBL" id="FMVN01000003">
    <property type="protein sequence ID" value="SCY04835.1"/>
    <property type="molecule type" value="Genomic_DNA"/>
</dbReference>
<dbReference type="Pfam" id="PF05150">
    <property type="entry name" value="Legionella_OMP"/>
    <property type="match status" value="1"/>
</dbReference>
<organism evidence="2 4">
    <name type="scientific">Legionella micdadei</name>
    <name type="common">Tatlockia micdadei</name>
    <dbReference type="NCBI Taxonomy" id="451"/>
    <lineage>
        <taxon>Bacteria</taxon>
        <taxon>Pseudomonadati</taxon>
        <taxon>Pseudomonadota</taxon>
        <taxon>Gammaproteobacteria</taxon>
        <taxon>Legionellales</taxon>
        <taxon>Legionellaceae</taxon>
        <taxon>Legionella</taxon>
    </lineage>
</organism>
<dbReference type="HOGENOM" id="CLU_887935_0_0_6"/>
<evidence type="ECO:0000313" key="4">
    <source>
        <dbReference type="Proteomes" id="UP000032414"/>
    </source>
</evidence>
<dbReference type="Proteomes" id="UP000182998">
    <property type="component" value="Unassembled WGS sequence"/>
</dbReference>
<dbReference type="PATRIC" id="fig|451.8.peg.857"/>
<dbReference type="EMBL" id="LN614830">
    <property type="protein sequence ID" value="CEG62284.1"/>
    <property type="molecule type" value="Genomic_DNA"/>
</dbReference>
<dbReference type="KEGG" id="tmc:LMI_3057"/>
<gene>
    <name evidence="2" type="ORF">LMI_3057</name>
    <name evidence="3" type="ORF">SAMN02982997_00709</name>
</gene>
<dbReference type="AlphaFoldDB" id="A0A098GIG9"/>
<dbReference type="RefSeq" id="WP_045100368.1">
    <property type="nucleotide sequence ID" value="NZ_CP020614.1"/>
</dbReference>
<reference evidence="3 5" key="3">
    <citation type="submission" date="2016-10" db="EMBL/GenBank/DDBJ databases">
        <authorList>
            <person name="Varghese N."/>
            <person name="Submissions S."/>
        </authorList>
    </citation>
    <scope>NUCLEOTIDE SEQUENCE [LARGE SCALE GENOMIC DNA]</scope>
    <source>
        <strain evidence="3 5">ATCC 33218</strain>
    </source>
</reference>
<feature type="chain" id="PRO_5009750838" evidence="1">
    <location>
        <begin position="22"/>
        <end position="380"/>
    </location>
</feature>
<accession>A0A098GIG9</accession>
<evidence type="ECO:0000313" key="2">
    <source>
        <dbReference type="EMBL" id="CEG62284.1"/>
    </source>
</evidence>
<sequence>MSYLKKTAVAVLALSSSAVFAGTMGPVCTPGNVTVPCERTAWDFGVQALYLDTTYTNGNANWWGGFGNSFDSGFFSETRWNNSWRNDWNWGFKLEGSYHFHTGNDINVNWYHLTNSDDNHHHNGWGWDNNRNRGPRWDAVNVELGQHVDFSEWKVIRFHGGVQYARIADHRRNGNGFGAFGLGGFGAGFAGFGPGFGAGFFGFNNFGDHREARFNGFGPRFGADMSYMVGNGFSVYANGATSLLIGSSRPSFQFDPAFPVSLVPVAAGFPVFPGFLGLPGAGFAPAGFGAFSTHHNRTIMVPELEGKLGAKYTYAMASGDLTLDVGYMWVNYFNARHTVFNHGTIVDGFGFRRHLGFEERSSNVAFNGPYAGVKWVGNFV</sequence>
<feature type="signal peptide" evidence="1">
    <location>
        <begin position="1"/>
        <end position="21"/>
    </location>
</feature>
<keyword evidence="5" id="KW-1185">Reference proteome</keyword>